<dbReference type="Proteomes" id="UP000077881">
    <property type="component" value="Unassembled WGS sequence"/>
</dbReference>
<reference evidence="2 3" key="1">
    <citation type="submission" date="2015-05" db="EMBL/GenBank/DDBJ databases">
        <title>Comparison of genome.</title>
        <authorList>
            <person name="Zheng Z."/>
            <person name="Sun M."/>
        </authorList>
    </citation>
    <scope>NUCLEOTIDE SEQUENCE [LARGE SCALE GENOMIC DNA]</scope>
    <source>
        <strain evidence="2 3">G25-74</strain>
    </source>
</reference>
<dbReference type="OrthoDB" id="6691119at2"/>
<feature type="transmembrane region" description="Helical" evidence="1">
    <location>
        <begin position="44"/>
        <end position="71"/>
    </location>
</feature>
<dbReference type="EMBL" id="LDJR01000056">
    <property type="protein sequence ID" value="OAK68469.1"/>
    <property type="molecule type" value="Genomic_DNA"/>
</dbReference>
<keyword evidence="1" id="KW-0812">Transmembrane</keyword>
<accession>A0A177ZLW6</accession>
<comment type="caution">
    <text evidence="2">The sequence shown here is derived from an EMBL/GenBank/DDBJ whole genome shotgun (WGS) entry which is preliminary data.</text>
</comment>
<keyword evidence="1" id="KW-1133">Transmembrane helix</keyword>
<evidence type="ECO:0000313" key="2">
    <source>
        <dbReference type="EMBL" id="OAK68469.1"/>
    </source>
</evidence>
<keyword evidence="1" id="KW-0472">Membrane</keyword>
<protein>
    <submittedName>
        <fullName evidence="2">Uncharacterized protein</fullName>
    </submittedName>
</protein>
<dbReference type="AlphaFoldDB" id="A0A177ZLW6"/>
<organism evidence="2 3">
    <name type="scientific">Lederbergia galactosidilytica</name>
    <dbReference type="NCBI Taxonomy" id="217031"/>
    <lineage>
        <taxon>Bacteria</taxon>
        <taxon>Bacillati</taxon>
        <taxon>Bacillota</taxon>
        <taxon>Bacilli</taxon>
        <taxon>Bacillales</taxon>
        <taxon>Bacillaceae</taxon>
        <taxon>Lederbergia</taxon>
    </lineage>
</organism>
<feature type="transmembrane region" description="Helical" evidence="1">
    <location>
        <begin position="12"/>
        <end position="32"/>
    </location>
</feature>
<keyword evidence="3" id="KW-1185">Reference proteome</keyword>
<sequence length="280" mass="32362">MVEATGKKWYEQTWVIVLFLIFFWPVGLFFMWKFADWKKSAKTIVTVVISVYILFCIGMVILFSVLGFAALSEQSNPADTNPIGIEEDWEDEDLSNILDETQEEETEWDLNNEPEDVEEIANEDNTDSAAQFSRLEDLTLHFDDRDWQVGFEHEDAGNMMREYVVDGESVEAWTELVTAQFFPDLQGIAPTDFVDLMEESLKADVSGELEWNVFNEKDDGLMYEFILKDDDLHGDQHEVARVIEVDDGLYVLHYAIMEAPMSDDTHKQWIDRLGKVTVKN</sequence>
<evidence type="ECO:0000313" key="3">
    <source>
        <dbReference type="Proteomes" id="UP000077881"/>
    </source>
</evidence>
<gene>
    <name evidence="2" type="ORF">ABB05_15420</name>
</gene>
<proteinExistence type="predicted"/>
<name>A0A177ZLW6_9BACI</name>
<evidence type="ECO:0000256" key="1">
    <source>
        <dbReference type="SAM" id="Phobius"/>
    </source>
</evidence>
<dbReference type="STRING" id="217031.ABB05_15420"/>
<dbReference type="RefSeq" id="WP_057987980.1">
    <property type="nucleotide sequence ID" value="NZ_JAGGKH010000014.1"/>
</dbReference>
<dbReference type="PATRIC" id="fig|217031.6.peg.3321"/>